<dbReference type="GO" id="GO:0016491">
    <property type="term" value="F:oxidoreductase activity"/>
    <property type="evidence" value="ECO:0007669"/>
    <property type="project" value="UniProtKB-KW"/>
</dbReference>
<dbReference type="Pfam" id="PF14833">
    <property type="entry name" value="NAD_binding_11"/>
    <property type="match status" value="1"/>
</dbReference>
<feature type="domain" description="3-hydroxyisobutyrate dehydrogenase-like NAD-binding" evidence="4">
    <location>
        <begin position="176"/>
        <end position="296"/>
    </location>
</feature>
<dbReference type="Gene3D" id="1.10.1040.10">
    <property type="entry name" value="N-(1-d-carboxylethyl)-l-norvaline Dehydrogenase, domain 2"/>
    <property type="match status" value="1"/>
</dbReference>
<dbReference type="PANTHER" id="PTHR22981">
    <property type="entry name" value="3-HYDROXYISOBUTYRATE DEHYDROGENASE-RELATED"/>
    <property type="match status" value="1"/>
</dbReference>
<keyword evidence="2" id="KW-0520">NAD</keyword>
<dbReference type="RefSeq" id="WP_382422914.1">
    <property type="nucleotide sequence ID" value="NZ_JBHSCW010000007.1"/>
</dbReference>
<accession>A0ABV8UPT1</accession>
<dbReference type="PIRSF" id="PIRSF000103">
    <property type="entry name" value="HIBADH"/>
    <property type="match status" value="1"/>
</dbReference>
<dbReference type="PANTHER" id="PTHR22981:SF7">
    <property type="entry name" value="3-HYDROXYISOBUTYRATE DEHYDROGENASE, MITOCHONDRIAL"/>
    <property type="match status" value="1"/>
</dbReference>
<sequence length="302" mass="30791">MGDAANPVTGPIGFVGLGNMGAPMCECLARGGHALRLFDLDGDKRRAVAEATGGTPVDSLAELPRGCQLVITMLPDSPVVEAAVLGTADSPGLVAGLEPGAVVVDMSSCAPLRTVALGDRLAEHGIAMVDAPVSGGVPRARSGKLAIMAGGDPDQVARVRPVLQAMGTLLEAGPLGAGHAAKALNNFVSAAGLAAACEAVNIARRFGIEGQRMTDILNASTGRNNSTENKLAQYILNHDYGSGFALSLMAKDLTTASDLAAELGLDTPTLETSVKLWAQARAQLPADADHTEIARLSEPKDG</sequence>
<proteinExistence type="predicted"/>
<dbReference type="InterPro" id="IPR036291">
    <property type="entry name" value="NAD(P)-bd_dom_sf"/>
</dbReference>
<dbReference type="SUPFAM" id="SSF51735">
    <property type="entry name" value="NAD(P)-binding Rossmann-fold domains"/>
    <property type="match status" value="1"/>
</dbReference>
<dbReference type="EC" id="1.1.-.-" evidence="5"/>
<evidence type="ECO:0000313" key="5">
    <source>
        <dbReference type="EMBL" id="MFC4352564.1"/>
    </source>
</evidence>
<protein>
    <submittedName>
        <fullName evidence="5">NAD(P)-dependent oxidoreductase</fullName>
        <ecNumber evidence="5">1.1.-.-</ecNumber>
    </submittedName>
</protein>
<evidence type="ECO:0000313" key="6">
    <source>
        <dbReference type="Proteomes" id="UP001595799"/>
    </source>
</evidence>
<dbReference type="Proteomes" id="UP001595799">
    <property type="component" value="Unassembled WGS sequence"/>
</dbReference>
<dbReference type="InterPro" id="IPR015815">
    <property type="entry name" value="HIBADH-related"/>
</dbReference>
<dbReference type="Pfam" id="PF03446">
    <property type="entry name" value="NAD_binding_2"/>
    <property type="match status" value="1"/>
</dbReference>
<dbReference type="EMBL" id="JBHSCW010000007">
    <property type="protein sequence ID" value="MFC4352564.1"/>
    <property type="molecule type" value="Genomic_DNA"/>
</dbReference>
<evidence type="ECO:0000259" key="4">
    <source>
        <dbReference type="Pfam" id="PF14833"/>
    </source>
</evidence>
<dbReference type="Gene3D" id="3.40.50.720">
    <property type="entry name" value="NAD(P)-binding Rossmann-like Domain"/>
    <property type="match status" value="1"/>
</dbReference>
<evidence type="ECO:0000256" key="1">
    <source>
        <dbReference type="ARBA" id="ARBA00023002"/>
    </source>
</evidence>
<comment type="caution">
    <text evidence="5">The sequence shown here is derived from an EMBL/GenBank/DDBJ whole genome shotgun (WGS) entry which is preliminary data.</text>
</comment>
<evidence type="ECO:0000256" key="2">
    <source>
        <dbReference type="ARBA" id="ARBA00023027"/>
    </source>
</evidence>
<name>A0ABV8UPT1_9PROT</name>
<feature type="domain" description="6-phosphogluconate dehydrogenase NADP-binding" evidence="3">
    <location>
        <begin position="12"/>
        <end position="168"/>
    </location>
</feature>
<dbReference type="InterPro" id="IPR008927">
    <property type="entry name" value="6-PGluconate_DH-like_C_sf"/>
</dbReference>
<keyword evidence="1 5" id="KW-0560">Oxidoreductase</keyword>
<keyword evidence="6" id="KW-1185">Reference proteome</keyword>
<dbReference type="InterPro" id="IPR013328">
    <property type="entry name" value="6PGD_dom2"/>
</dbReference>
<dbReference type="InterPro" id="IPR029154">
    <property type="entry name" value="HIBADH-like_NADP-bd"/>
</dbReference>
<reference evidence="6" key="1">
    <citation type="journal article" date="2019" name="Int. J. Syst. Evol. Microbiol.">
        <title>The Global Catalogue of Microorganisms (GCM) 10K type strain sequencing project: providing services to taxonomists for standard genome sequencing and annotation.</title>
        <authorList>
            <consortium name="The Broad Institute Genomics Platform"/>
            <consortium name="The Broad Institute Genome Sequencing Center for Infectious Disease"/>
            <person name="Wu L."/>
            <person name="Ma J."/>
        </authorList>
    </citation>
    <scope>NUCLEOTIDE SEQUENCE [LARGE SCALE GENOMIC DNA]</scope>
    <source>
        <strain evidence="6">CECT 8472</strain>
    </source>
</reference>
<dbReference type="InterPro" id="IPR006115">
    <property type="entry name" value="6PGDH_NADP-bd"/>
</dbReference>
<evidence type="ECO:0000259" key="3">
    <source>
        <dbReference type="Pfam" id="PF03446"/>
    </source>
</evidence>
<gene>
    <name evidence="5" type="ORF">ACFOW6_13515</name>
</gene>
<dbReference type="SUPFAM" id="SSF48179">
    <property type="entry name" value="6-phosphogluconate dehydrogenase C-terminal domain-like"/>
    <property type="match status" value="1"/>
</dbReference>
<organism evidence="5 6">
    <name type="scientific">Fodinicurvata halophila</name>
    <dbReference type="NCBI Taxonomy" id="1419723"/>
    <lineage>
        <taxon>Bacteria</taxon>
        <taxon>Pseudomonadati</taxon>
        <taxon>Pseudomonadota</taxon>
        <taxon>Alphaproteobacteria</taxon>
        <taxon>Rhodospirillales</taxon>
        <taxon>Rhodovibrionaceae</taxon>
        <taxon>Fodinicurvata</taxon>
    </lineage>
</organism>